<dbReference type="EMBL" id="VDEP01000237">
    <property type="protein sequence ID" value="KAA1121655.1"/>
    <property type="molecule type" value="Genomic_DNA"/>
</dbReference>
<proteinExistence type="predicted"/>
<dbReference type="Proteomes" id="UP000325313">
    <property type="component" value="Unassembled WGS sequence"/>
</dbReference>
<organism evidence="2 3">
    <name type="scientific">Puccinia graminis f. sp. tritici</name>
    <dbReference type="NCBI Taxonomy" id="56615"/>
    <lineage>
        <taxon>Eukaryota</taxon>
        <taxon>Fungi</taxon>
        <taxon>Dikarya</taxon>
        <taxon>Basidiomycota</taxon>
        <taxon>Pucciniomycotina</taxon>
        <taxon>Pucciniomycetes</taxon>
        <taxon>Pucciniales</taxon>
        <taxon>Pucciniaceae</taxon>
        <taxon>Puccinia</taxon>
    </lineage>
</organism>
<protein>
    <submittedName>
        <fullName evidence="2">Uncharacterized protein</fullName>
    </submittedName>
</protein>
<gene>
    <name evidence="2" type="ORF">PGTUg99_012412</name>
</gene>
<feature type="region of interest" description="Disordered" evidence="1">
    <location>
        <begin position="44"/>
        <end position="116"/>
    </location>
</feature>
<evidence type="ECO:0000256" key="1">
    <source>
        <dbReference type="SAM" id="MobiDB-lite"/>
    </source>
</evidence>
<comment type="caution">
    <text evidence="2">The sequence shown here is derived from an EMBL/GenBank/DDBJ whole genome shotgun (WGS) entry which is preliminary data.</text>
</comment>
<feature type="compositionally biased region" description="Pro residues" evidence="1">
    <location>
        <begin position="107"/>
        <end position="116"/>
    </location>
</feature>
<reference evidence="2 3" key="1">
    <citation type="submission" date="2019-05" db="EMBL/GenBank/DDBJ databases">
        <title>Emergence of the Ug99 lineage of the wheat stem rust pathogen through somatic hybridization.</title>
        <authorList>
            <person name="Li F."/>
            <person name="Upadhyaya N.M."/>
            <person name="Sperschneider J."/>
            <person name="Matny O."/>
            <person name="Nguyen-Phuc H."/>
            <person name="Mago R."/>
            <person name="Raley C."/>
            <person name="Miller M.E."/>
            <person name="Silverstein K.A.T."/>
            <person name="Henningsen E."/>
            <person name="Hirsch C.D."/>
            <person name="Visser B."/>
            <person name="Pretorius Z.A."/>
            <person name="Steffenson B.J."/>
            <person name="Schwessinger B."/>
            <person name="Dodds P.N."/>
            <person name="Figueroa M."/>
        </authorList>
    </citation>
    <scope>NUCLEOTIDE SEQUENCE [LARGE SCALE GENOMIC DNA]</scope>
    <source>
        <strain evidence="2 3">Ug99</strain>
    </source>
</reference>
<accession>A0A5B0R9A9</accession>
<evidence type="ECO:0000313" key="2">
    <source>
        <dbReference type="EMBL" id="KAA1121655.1"/>
    </source>
</evidence>
<name>A0A5B0R9A9_PUCGR</name>
<feature type="compositionally biased region" description="Polar residues" evidence="1">
    <location>
        <begin position="44"/>
        <end position="55"/>
    </location>
</feature>
<evidence type="ECO:0000313" key="3">
    <source>
        <dbReference type="Proteomes" id="UP000325313"/>
    </source>
</evidence>
<dbReference type="AlphaFoldDB" id="A0A5B0R9A9"/>
<sequence length="116" mass="12997">MYSPRIRWSLTRAVGRLSIGGPPASLTLTTLFLLLFDSESQVPIQSESSEKTFSLHQDRYRVVSLSEHPKTPNTQKNTEHPKTPNTQKHRTPKNTAPVHLPPKFNWPSPPSPASTS</sequence>